<sequence>MALAQLNAMTKASFLHSLAGRDGAAAALQRLRDELPPWLIEQAVTAVDTHGCTPLAMAEFQAKVRKREEVWPTVEMLSEMVEAMHVAY</sequence>
<organism evidence="1 2">
    <name type="scientific">Allomyces macrogynus (strain ATCC 38327)</name>
    <name type="common">Allomyces javanicus var. macrogynus</name>
    <dbReference type="NCBI Taxonomy" id="578462"/>
    <lineage>
        <taxon>Eukaryota</taxon>
        <taxon>Fungi</taxon>
        <taxon>Fungi incertae sedis</taxon>
        <taxon>Blastocladiomycota</taxon>
        <taxon>Blastocladiomycetes</taxon>
        <taxon>Blastocladiales</taxon>
        <taxon>Blastocladiaceae</taxon>
        <taxon>Allomyces</taxon>
    </lineage>
</organism>
<keyword evidence="2" id="KW-1185">Reference proteome</keyword>
<reference evidence="2" key="2">
    <citation type="submission" date="2009-11" db="EMBL/GenBank/DDBJ databases">
        <title>The Genome Sequence of Allomyces macrogynus strain ATCC 38327.</title>
        <authorList>
            <consortium name="The Broad Institute Genome Sequencing Platform"/>
            <person name="Russ C."/>
            <person name="Cuomo C."/>
            <person name="Shea T."/>
            <person name="Young S.K."/>
            <person name="Zeng Q."/>
            <person name="Koehrsen M."/>
            <person name="Haas B."/>
            <person name="Borodovsky M."/>
            <person name="Guigo R."/>
            <person name="Alvarado L."/>
            <person name="Berlin A."/>
            <person name="Borenstein D."/>
            <person name="Chen Z."/>
            <person name="Engels R."/>
            <person name="Freedman E."/>
            <person name="Gellesch M."/>
            <person name="Goldberg J."/>
            <person name="Griggs A."/>
            <person name="Gujja S."/>
            <person name="Heiman D."/>
            <person name="Hepburn T."/>
            <person name="Howarth C."/>
            <person name="Jen D."/>
            <person name="Larson L."/>
            <person name="Lewis B."/>
            <person name="Mehta T."/>
            <person name="Park D."/>
            <person name="Pearson M."/>
            <person name="Roberts A."/>
            <person name="Saif S."/>
            <person name="Shenoy N."/>
            <person name="Sisk P."/>
            <person name="Stolte C."/>
            <person name="Sykes S."/>
            <person name="Walk T."/>
            <person name="White J."/>
            <person name="Yandava C."/>
            <person name="Burger G."/>
            <person name="Gray M.W."/>
            <person name="Holland P.W.H."/>
            <person name="King N."/>
            <person name="Lang F.B.F."/>
            <person name="Roger A.J."/>
            <person name="Ruiz-Trillo I."/>
            <person name="Lander E."/>
            <person name="Nusbaum C."/>
        </authorList>
    </citation>
    <scope>NUCLEOTIDE SEQUENCE [LARGE SCALE GENOMIC DNA]</scope>
    <source>
        <strain evidence="2">ATCC 38327</strain>
    </source>
</reference>
<accession>A0A0L0SW53</accession>
<dbReference type="EMBL" id="GG745351">
    <property type="protein sequence ID" value="KNE66808.1"/>
    <property type="molecule type" value="Genomic_DNA"/>
</dbReference>
<gene>
    <name evidence="1" type="ORF">AMAG_19521</name>
</gene>
<dbReference type="VEuPathDB" id="FungiDB:AMAG_19521"/>
<evidence type="ECO:0000313" key="2">
    <source>
        <dbReference type="Proteomes" id="UP000054350"/>
    </source>
</evidence>
<reference evidence="1 2" key="1">
    <citation type="submission" date="2009-11" db="EMBL/GenBank/DDBJ databases">
        <title>Annotation of Allomyces macrogynus ATCC 38327.</title>
        <authorList>
            <consortium name="The Broad Institute Genome Sequencing Platform"/>
            <person name="Russ C."/>
            <person name="Cuomo C."/>
            <person name="Burger G."/>
            <person name="Gray M.W."/>
            <person name="Holland P.W.H."/>
            <person name="King N."/>
            <person name="Lang F.B.F."/>
            <person name="Roger A.J."/>
            <person name="Ruiz-Trillo I."/>
            <person name="Young S.K."/>
            <person name="Zeng Q."/>
            <person name="Gargeya S."/>
            <person name="Fitzgerald M."/>
            <person name="Haas B."/>
            <person name="Abouelleil A."/>
            <person name="Alvarado L."/>
            <person name="Arachchi H.M."/>
            <person name="Berlin A."/>
            <person name="Chapman S.B."/>
            <person name="Gearin G."/>
            <person name="Goldberg J."/>
            <person name="Griggs A."/>
            <person name="Gujja S."/>
            <person name="Hansen M."/>
            <person name="Heiman D."/>
            <person name="Howarth C."/>
            <person name="Larimer J."/>
            <person name="Lui A."/>
            <person name="MacDonald P.J.P."/>
            <person name="McCowen C."/>
            <person name="Montmayeur A."/>
            <person name="Murphy C."/>
            <person name="Neiman D."/>
            <person name="Pearson M."/>
            <person name="Priest M."/>
            <person name="Roberts A."/>
            <person name="Saif S."/>
            <person name="Shea T."/>
            <person name="Sisk P."/>
            <person name="Stolte C."/>
            <person name="Sykes S."/>
            <person name="Wortman J."/>
            <person name="Nusbaum C."/>
            <person name="Birren B."/>
        </authorList>
    </citation>
    <scope>NUCLEOTIDE SEQUENCE [LARGE SCALE GENOMIC DNA]</scope>
    <source>
        <strain evidence="1 2">ATCC 38327</strain>
    </source>
</reference>
<dbReference type="Proteomes" id="UP000054350">
    <property type="component" value="Unassembled WGS sequence"/>
</dbReference>
<dbReference type="AlphaFoldDB" id="A0A0L0SW53"/>
<name>A0A0L0SW53_ALLM3</name>
<dbReference type="OrthoDB" id="10418834at2759"/>
<evidence type="ECO:0000313" key="1">
    <source>
        <dbReference type="EMBL" id="KNE66808.1"/>
    </source>
</evidence>
<proteinExistence type="predicted"/>
<protein>
    <submittedName>
        <fullName evidence="1">Uncharacterized protein</fullName>
    </submittedName>
</protein>